<dbReference type="GO" id="GO:1903806">
    <property type="term" value="P:L-isoleucine import across plasma membrane"/>
    <property type="evidence" value="ECO:0007669"/>
    <property type="project" value="TreeGrafter"/>
</dbReference>
<dbReference type="GO" id="GO:0015808">
    <property type="term" value="P:L-alanine transport"/>
    <property type="evidence" value="ECO:0007669"/>
    <property type="project" value="TreeGrafter"/>
</dbReference>
<dbReference type="Gene3D" id="3.40.50.300">
    <property type="entry name" value="P-loop containing nucleotide triphosphate hydrolases"/>
    <property type="match status" value="1"/>
</dbReference>
<keyword evidence="3 5" id="KW-0067">ATP-binding</keyword>
<evidence type="ECO:0000256" key="2">
    <source>
        <dbReference type="ARBA" id="ARBA00022741"/>
    </source>
</evidence>
<evidence type="ECO:0000256" key="3">
    <source>
        <dbReference type="ARBA" id="ARBA00022840"/>
    </source>
</evidence>
<keyword evidence="2" id="KW-0547">Nucleotide-binding</keyword>
<dbReference type="GO" id="GO:0015188">
    <property type="term" value="F:L-isoleucine transmembrane transporter activity"/>
    <property type="evidence" value="ECO:0007669"/>
    <property type="project" value="TreeGrafter"/>
</dbReference>
<dbReference type="GO" id="GO:0005304">
    <property type="term" value="F:L-valine transmembrane transporter activity"/>
    <property type="evidence" value="ECO:0007669"/>
    <property type="project" value="TreeGrafter"/>
</dbReference>
<evidence type="ECO:0000313" key="6">
    <source>
        <dbReference type="Proteomes" id="UP000450917"/>
    </source>
</evidence>
<sequence length="256" mass="28665">MGKSILEIDDLTKRFGGILAVNDISFNINEGEIVAVIGPNGAGKTTLFNMISNVIMPTQGEVRFKGEKISARKIHTLAKLGMTRTFQNLLIFENMSVLENVMLGTHIKLNTTILTAGFRLPSVKKDEEMSFYMASEALELVGLKSRMYERAETLPYGLQKLLEIARAIVSNPTLVLLDEPMAGLNDSEKNKITQVILNMRKKGYSFLFIEHDMRVVMEMADRIIVMDFGNKIAEGSPEEIQKDPKVIQAYLGEEVF</sequence>
<evidence type="ECO:0000256" key="1">
    <source>
        <dbReference type="ARBA" id="ARBA00022448"/>
    </source>
</evidence>
<dbReference type="GO" id="GO:0015192">
    <property type="term" value="F:L-phenylalanine transmembrane transporter activity"/>
    <property type="evidence" value="ECO:0007669"/>
    <property type="project" value="TreeGrafter"/>
</dbReference>
<proteinExistence type="predicted"/>
<dbReference type="PANTHER" id="PTHR45772">
    <property type="entry name" value="CONSERVED COMPONENT OF ABC TRANSPORTER FOR NATURAL AMINO ACIDS-RELATED"/>
    <property type="match status" value="1"/>
</dbReference>
<dbReference type="GO" id="GO:0005886">
    <property type="term" value="C:plasma membrane"/>
    <property type="evidence" value="ECO:0007669"/>
    <property type="project" value="TreeGrafter"/>
</dbReference>
<dbReference type="InterPro" id="IPR003439">
    <property type="entry name" value="ABC_transporter-like_ATP-bd"/>
</dbReference>
<dbReference type="EMBL" id="WNZX01000002">
    <property type="protein sequence ID" value="MUG69880.1"/>
    <property type="molecule type" value="Genomic_DNA"/>
</dbReference>
<dbReference type="SUPFAM" id="SSF52540">
    <property type="entry name" value="P-loop containing nucleoside triphosphate hydrolases"/>
    <property type="match status" value="1"/>
</dbReference>
<dbReference type="GO" id="GO:0042941">
    <property type="term" value="P:D-alanine transmembrane transport"/>
    <property type="evidence" value="ECO:0007669"/>
    <property type="project" value="TreeGrafter"/>
</dbReference>
<evidence type="ECO:0000313" key="5">
    <source>
        <dbReference type="EMBL" id="MUG69880.1"/>
    </source>
</evidence>
<keyword evidence="6" id="KW-1185">Reference proteome</keyword>
<dbReference type="Pfam" id="PF00005">
    <property type="entry name" value="ABC_tran"/>
    <property type="match status" value="1"/>
</dbReference>
<reference evidence="5 6" key="1">
    <citation type="submission" date="2019-11" db="EMBL/GenBank/DDBJ databases">
        <title>Draft genome sequences of five Paenibacillus species of dairy origin.</title>
        <authorList>
            <person name="Olajide A.M."/>
            <person name="Chen S."/>
            <person name="Lapointe G."/>
        </authorList>
    </citation>
    <scope>NUCLEOTIDE SEQUENCE [LARGE SCALE GENOMIC DNA]</scope>
    <source>
        <strain evidence="5 6">2CS3</strain>
    </source>
</reference>
<accession>A0A7X3CQQ5</accession>
<dbReference type="SMART" id="SM00382">
    <property type="entry name" value="AAA"/>
    <property type="match status" value="1"/>
</dbReference>
<dbReference type="CDD" id="cd03219">
    <property type="entry name" value="ABC_Mj1267_LivG_branched"/>
    <property type="match status" value="1"/>
</dbReference>
<dbReference type="FunFam" id="3.40.50.300:FF:000421">
    <property type="entry name" value="Branched-chain amino acid ABC transporter ATP-binding protein"/>
    <property type="match status" value="1"/>
</dbReference>
<dbReference type="GO" id="GO:1903805">
    <property type="term" value="P:L-valine import across plasma membrane"/>
    <property type="evidence" value="ECO:0007669"/>
    <property type="project" value="TreeGrafter"/>
</dbReference>
<dbReference type="InterPro" id="IPR051120">
    <property type="entry name" value="ABC_AA/LPS_Transport"/>
</dbReference>
<dbReference type="GO" id="GO:0016887">
    <property type="term" value="F:ATP hydrolysis activity"/>
    <property type="evidence" value="ECO:0007669"/>
    <property type="project" value="InterPro"/>
</dbReference>
<dbReference type="AlphaFoldDB" id="A0A7X3CQQ5"/>
<name>A0A7X3CQQ5_9BACL</name>
<dbReference type="InterPro" id="IPR003593">
    <property type="entry name" value="AAA+_ATPase"/>
</dbReference>
<dbReference type="InterPro" id="IPR032823">
    <property type="entry name" value="BCA_ABC_TP_C"/>
</dbReference>
<dbReference type="GO" id="GO:0005524">
    <property type="term" value="F:ATP binding"/>
    <property type="evidence" value="ECO:0007669"/>
    <property type="project" value="UniProtKB-KW"/>
</dbReference>
<feature type="domain" description="ABC transporter" evidence="4">
    <location>
        <begin position="6"/>
        <end position="253"/>
    </location>
</feature>
<dbReference type="PROSITE" id="PS50893">
    <property type="entry name" value="ABC_TRANSPORTER_2"/>
    <property type="match status" value="1"/>
</dbReference>
<dbReference type="PANTHER" id="PTHR45772:SF7">
    <property type="entry name" value="AMINO ACID ABC TRANSPORTER ATP-BINDING PROTEIN"/>
    <property type="match status" value="1"/>
</dbReference>
<dbReference type="InterPro" id="IPR027417">
    <property type="entry name" value="P-loop_NTPase"/>
</dbReference>
<comment type="caution">
    <text evidence="5">The sequence shown here is derived from an EMBL/GenBank/DDBJ whole genome shotgun (WGS) entry which is preliminary data.</text>
</comment>
<gene>
    <name evidence="5" type="ORF">GNP93_04215</name>
</gene>
<protein>
    <submittedName>
        <fullName evidence="5">ATP-binding cassette domain-containing protein</fullName>
    </submittedName>
</protein>
<keyword evidence="1" id="KW-0813">Transport</keyword>
<evidence type="ECO:0000259" key="4">
    <source>
        <dbReference type="PROSITE" id="PS50893"/>
    </source>
</evidence>
<organism evidence="5 6">
    <name type="scientific">Paenibacillus validus</name>
    <dbReference type="NCBI Taxonomy" id="44253"/>
    <lineage>
        <taxon>Bacteria</taxon>
        <taxon>Bacillati</taxon>
        <taxon>Bacillota</taxon>
        <taxon>Bacilli</taxon>
        <taxon>Bacillales</taxon>
        <taxon>Paenibacillaceae</taxon>
        <taxon>Paenibacillus</taxon>
    </lineage>
</organism>
<dbReference type="RefSeq" id="WP_127610716.1">
    <property type="nucleotide sequence ID" value="NZ_JARTHJ010000127.1"/>
</dbReference>
<dbReference type="Proteomes" id="UP000450917">
    <property type="component" value="Unassembled WGS sequence"/>
</dbReference>
<dbReference type="Pfam" id="PF12399">
    <property type="entry name" value="BCA_ABC_TP_C"/>
    <property type="match status" value="1"/>
</dbReference>